<proteinExistence type="predicted"/>
<dbReference type="EMBL" id="BLAD01000046">
    <property type="protein sequence ID" value="GES00783.1"/>
    <property type="molecule type" value="Genomic_DNA"/>
</dbReference>
<accession>A0A5M3W0H5</accession>
<evidence type="ECO:0000313" key="3">
    <source>
        <dbReference type="Proteomes" id="UP000334990"/>
    </source>
</evidence>
<dbReference type="OrthoDB" id="5198721at2"/>
<name>A0A5M3W0H5_9ACTN</name>
<evidence type="ECO:0000256" key="1">
    <source>
        <dbReference type="SAM" id="MobiDB-lite"/>
    </source>
</evidence>
<reference evidence="2 3" key="1">
    <citation type="submission" date="2019-10" db="EMBL/GenBank/DDBJ databases">
        <title>Whole genome shotgun sequence of Acrocarpospora corrugata NBRC 13972.</title>
        <authorList>
            <person name="Ichikawa N."/>
            <person name="Kimura A."/>
            <person name="Kitahashi Y."/>
            <person name="Komaki H."/>
            <person name="Oguchi A."/>
        </authorList>
    </citation>
    <scope>NUCLEOTIDE SEQUENCE [LARGE SCALE GENOMIC DNA]</scope>
    <source>
        <strain evidence="2 3">NBRC 13972</strain>
    </source>
</reference>
<gene>
    <name evidence="2" type="ORF">Acor_28470</name>
</gene>
<comment type="caution">
    <text evidence="2">The sequence shown here is derived from an EMBL/GenBank/DDBJ whole genome shotgun (WGS) entry which is preliminary data.</text>
</comment>
<dbReference type="Proteomes" id="UP000334990">
    <property type="component" value="Unassembled WGS sequence"/>
</dbReference>
<feature type="region of interest" description="Disordered" evidence="1">
    <location>
        <begin position="21"/>
        <end position="42"/>
    </location>
</feature>
<dbReference type="AlphaFoldDB" id="A0A5M3W0H5"/>
<organism evidence="2 3">
    <name type="scientific">Acrocarpospora corrugata</name>
    <dbReference type="NCBI Taxonomy" id="35763"/>
    <lineage>
        <taxon>Bacteria</taxon>
        <taxon>Bacillati</taxon>
        <taxon>Actinomycetota</taxon>
        <taxon>Actinomycetes</taxon>
        <taxon>Streptosporangiales</taxon>
        <taxon>Streptosporangiaceae</taxon>
        <taxon>Acrocarpospora</taxon>
    </lineage>
</organism>
<sequence length="79" mass="7879">MTEAGLEGAGLAFLRNIQAEGSPEPGAVAGRTSGGDGSVEGAVARLGGLGERPVGEHVAVFEEVLGDLESTLASVDERT</sequence>
<dbReference type="RefSeq" id="WP_155337098.1">
    <property type="nucleotide sequence ID" value="NZ_BAAABN010000098.1"/>
</dbReference>
<keyword evidence="3" id="KW-1185">Reference proteome</keyword>
<evidence type="ECO:0000313" key="2">
    <source>
        <dbReference type="EMBL" id="GES00783.1"/>
    </source>
</evidence>
<protein>
    <submittedName>
        <fullName evidence="2">Uncharacterized protein</fullName>
    </submittedName>
</protein>